<keyword evidence="1" id="KW-0732">Signal</keyword>
<dbReference type="EMBL" id="VAUV01000025">
    <property type="protein sequence ID" value="TLD68442.1"/>
    <property type="molecule type" value="Genomic_DNA"/>
</dbReference>
<evidence type="ECO:0000256" key="1">
    <source>
        <dbReference type="SAM" id="SignalP"/>
    </source>
</evidence>
<dbReference type="RefSeq" id="WP_138088633.1">
    <property type="nucleotide sequence ID" value="NZ_VAUV01000025.1"/>
</dbReference>
<proteinExistence type="predicted"/>
<feature type="chain" id="PRO_5024310795" description="DUF5666 domain-containing protein" evidence="1">
    <location>
        <begin position="26"/>
        <end position="311"/>
    </location>
</feature>
<gene>
    <name evidence="2" type="ORF">FEM03_22835</name>
</gene>
<sequence>MKFRTIASLLSALTFLGSSASLVHAAVPVELDGAITAVKLNNDGSATLTVMGVTVTLPKGTPVTSPSAMLTLQQLADTTPLPGRTEAGFVGGTAFISGTGDPATGSVTASDVFVEAAKHIVVGFVTSGEPLTVNNMPVSFSKDPRLPSAPPKNKYGFPVKVSALKSGTPVVVEGYWDGKSFRAFSTAINGKAEVMSIYPQVAIVASKSWERTPNNEKGDDVEIRGSVTMSHAPNTITTQTIRIFRVDKGVDTMLGDAIANRDPEDPDYGTFNFKVTTPPSSDAILGSAPTRFKAVNISAATIEADTTEFVR</sequence>
<accession>A0A5R8K7X8</accession>
<evidence type="ECO:0000313" key="3">
    <source>
        <dbReference type="Proteomes" id="UP000306196"/>
    </source>
</evidence>
<dbReference type="AlphaFoldDB" id="A0A5R8K7X8"/>
<keyword evidence="3" id="KW-1185">Reference proteome</keyword>
<name>A0A5R8K7X8_9BACT</name>
<comment type="caution">
    <text evidence="2">The sequence shown here is derived from an EMBL/GenBank/DDBJ whole genome shotgun (WGS) entry which is preliminary data.</text>
</comment>
<feature type="signal peptide" evidence="1">
    <location>
        <begin position="1"/>
        <end position="25"/>
    </location>
</feature>
<reference evidence="2 3" key="1">
    <citation type="submission" date="2019-05" db="EMBL/GenBank/DDBJ databases">
        <title>Verrucobacter flavum gen. nov., sp. nov. a new member of the family Verrucomicrobiaceae.</title>
        <authorList>
            <person name="Szuroczki S."/>
            <person name="Abbaszade G."/>
            <person name="Szabo A."/>
            <person name="Felfoldi T."/>
            <person name="Schumann P."/>
            <person name="Boka K."/>
            <person name="Keki Z."/>
            <person name="Toumi M."/>
            <person name="Toth E."/>
        </authorList>
    </citation>
    <scope>NUCLEOTIDE SEQUENCE [LARGE SCALE GENOMIC DNA]</scope>
    <source>
        <strain evidence="2 3">MG-N-17</strain>
    </source>
</reference>
<protein>
    <recommendedName>
        <fullName evidence="4">DUF5666 domain-containing protein</fullName>
    </recommendedName>
</protein>
<evidence type="ECO:0000313" key="2">
    <source>
        <dbReference type="EMBL" id="TLD68442.1"/>
    </source>
</evidence>
<dbReference type="OrthoDB" id="5404641at2"/>
<dbReference type="Proteomes" id="UP000306196">
    <property type="component" value="Unassembled WGS sequence"/>
</dbReference>
<organism evidence="2 3">
    <name type="scientific">Phragmitibacter flavus</name>
    <dbReference type="NCBI Taxonomy" id="2576071"/>
    <lineage>
        <taxon>Bacteria</taxon>
        <taxon>Pseudomonadati</taxon>
        <taxon>Verrucomicrobiota</taxon>
        <taxon>Verrucomicrobiia</taxon>
        <taxon>Verrucomicrobiales</taxon>
        <taxon>Verrucomicrobiaceae</taxon>
        <taxon>Phragmitibacter</taxon>
    </lineage>
</organism>
<evidence type="ECO:0008006" key="4">
    <source>
        <dbReference type="Google" id="ProtNLM"/>
    </source>
</evidence>